<keyword evidence="6" id="KW-0812">Transmembrane</keyword>
<dbReference type="Pfam" id="PF00746">
    <property type="entry name" value="Gram_pos_anchor"/>
    <property type="match status" value="1"/>
</dbReference>
<sequence>MFQKAIKKSFALLLSLTLALTLMVPAVFAEESPSVQGDVLVESVTIQNRVDRLLEGETAQLTSEVLPEDATNKNVTWSSSDESVLTVSQDGLVQAVGAGTATIKASAQTEDMIFDTCKIKVVAKPIFKTDKDTYEPNETILVTVQTDYNVASVILKDEAGNEINRIHVQSSINGDYKEWNIKVSMAEAGDHTISVLAKTTGDYEEIAKLPVTIAGDSGESSEPNSSKPESSSTPEASEPESSTPDESNPDSSSSSSSSGTAAGTTSKPSSSSSSHSSSSKNPSTGESTPLFAVLGLAVVAGATMVVIKKREDK</sequence>
<feature type="compositionally biased region" description="Low complexity" evidence="5">
    <location>
        <begin position="216"/>
        <end position="284"/>
    </location>
</feature>
<dbReference type="Pfam" id="PF02368">
    <property type="entry name" value="Big_2"/>
    <property type="match status" value="1"/>
</dbReference>
<evidence type="ECO:0000256" key="1">
    <source>
        <dbReference type="ARBA" id="ARBA00022512"/>
    </source>
</evidence>
<dbReference type="AlphaFoldDB" id="A0A7I8CZS6"/>
<dbReference type="InterPro" id="IPR003343">
    <property type="entry name" value="Big_2"/>
</dbReference>
<dbReference type="SMART" id="SM00635">
    <property type="entry name" value="BID_2"/>
    <property type="match status" value="1"/>
</dbReference>
<dbReference type="EMBL" id="AP023321">
    <property type="protein sequence ID" value="BCI60008.1"/>
    <property type="molecule type" value="Genomic_DNA"/>
</dbReference>
<accession>A0A7I8CZS6</accession>
<keyword evidence="10" id="KW-1185">Reference proteome</keyword>
<evidence type="ECO:0000259" key="8">
    <source>
        <dbReference type="SMART" id="SM00635"/>
    </source>
</evidence>
<keyword evidence="6" id="KW-1133">Transmembrane helix</keyword>
<dbReference type="NCBIfam" id="TIGR01167">
    <property type="entry name" value="LPXTG_anchor"/>
    <property type="match status" value="1"/>
</dbReference>
<feature type="region of interest" description="Disordered" evidence="5">
    <location>
        <begin position="213"/>
        <end position="288"/>
    </location>
</feature>
<keyword evidence="3 7" id="KW-0732">Signal</keyword>
<feature type="domain" description="BIG2" evidence="8">
    <location>
        <begin position="40"/>
        <end position="117"/>
    </location>
</feature>
<dbReference type="SUPFAM" id="SSF49373">
    <property type="entry name" value="Invasin/intimin cell-adhesion fragments"/>
    <property type="match status" value="1"/>
</dbReference>
<evidence type="ECO:0000256" key="3">
    <source>
        <dbReference type="ARBA" id="ARBA00022729"/>
    </source>
</evidence>
<reference evidence="10" key="1">
    <citation type="submission" date="2020-07" db="EMBL/GenBank/DDBJ databases">
        <title>Complete genome sequencing of Clostridia bacterium strain 12CBH8.</title>
        <authorList>
            <person name="Sakamoto M."/>
            <person name="Murakami T."/>
            <person name="Mori H."/>
        </authorList>
    </citation>
    <scope>NUCLEOTIDE SEQUENCE [LARGE SCALE GENOMIC DNA]</scope>
    <source>
        <strain evidence="10">12CBH8</strain>
    </source>
</reference>
<keyword evidence="6" id="KW-0472">Membrane</keyword>
<evidence type="ECO:0000256" key="2">
    <source>
        <dbReference type="ARBA" id="ARBA00022525"/>
    </source>
</evidence>
<keyword evidence="1" id="KW-0134">Cell wall</keyword>
<protein>
    <recommendedName>
        <fullName evidence="8">BIG2 domain-containing protein</fullName>
    </recommendedName>
</protein>
<evidence type="ECO:0000313" key="9">
    <source>
        <dbReference type="EMBL" id="BCI60008.1"/>
    </source>
</evidence>
<evidence type="ECO:0000256" key="6">
    <source>
        <dbReference type="SAM" id="Phobius"/>
    </source>
</evidence>
<evidence type="ECO:0000256" key="5">
    <source>
        <dbReference type="SAM" id="MobiDB-lite"/>
    </source>
</evidence>
<keyword evidence="4" id="KW-0572">Peptidoglycan-anchor</keyword>
<evidence type="ECO:0000256" key="4">
    <source>
        <dbReference type="ARBA" id="ARBA00023088"/>
    </source>
</evidence>
<feature type="transmembrane region" description="Helical" evidence="6">
    <location>
        <begin position="289"/>
        <end position="307"/>
    </location>
</feature>
<proteinExistence type="predicted"/>
<dbReference type="KEGG" id="sman:C12CBH8_06470"/>
<feature type="signal peptide" evidence="7">
    <location>
        <begin position="1"/>
        <end position="29"/>
    </location>
</feature>
<dbReference type="Gene3D" id="2.60.40.1080">
    <property type="match status" value="1"/>
</dbReference>
<dbReference type="Proteomes" id="UP000593890">
    <property type="component" value="Chromosome"/>
</dbReference>
<keyword evidence="2" id="KW-0964">Secreted</keyword>
<organism evidence="9 10">
    <name type="scientific">Solibaculum mannosilyticum</name>
    <dbReference type="NCBI Taxonomy" id="2780922"/>
    <lineage>
        <taxon>Bacteria</taxon>
        <taxon>Bacillati</taxon>
        <taxon>Bacillota</taxon>
        <taxon>Clostridia</taxon>
        <taxon>Eubacteriales</taxon>
        <taxon>Oscillospiraceae</taxon>
        <taxon>Solibaculum</taxon>
    </lineage>
</organism>
<evidence type="ECO:0000313" key="10">
    <source>
        <dbReference type="Proteomes" id="UP000593890"/>
    </source>
</evidence>
<dbReference type="InterPro" id="IPR019931">
    <property type="entry name" value="LPXTG_anchor"/>
</dbReference>
<dbReference type="RefSeq" id="WP_215533780.1">
    <property type="nucleotide sequence ID" value="NZ_AP023321.1"/>
</dbReference>
<gene>
    <name evidence="9" type="ORF">C12CBH8_06470</name>
</gene>
<dbReference type="InterPro" id="IPR008964">
    <property type="entry name" value="Invasin/intimin_cell_adhesion"/>
</dbReference>
<evidence type="ECO:0000256" key="7">
    <source>
        <dbReference type="SAM" id="SignalP"/>
    </source>
</evidence>
<name>A0A7I8CZS6_9FIRM</name>
<feature type="chain" id="PRO_5031313128" description="BIG2 domain-containing protein" evidence="7">
    <location>
        <begin position="30"/>
        <end position="313"/>
    </location>
</feature>